<dbReference type="GO" id="GO:0022841">
    <property type="term" value="F:potassium ion leak channel activity"/>
    <property type="evidence" value="ECO:0007669"/>
    <property type="project" value="TreeGrafter"/>
</dbReference>
<gene>
    <name evidence="11" type="ORF">FisN_18Lh282</name>
</gene>
<dbReference type="SUPFAM" id="SSF47473">
    <property type="entry name" value="EF-hand"/>
    <property type="match status" value="1"/>
</dbReference>
<evidence type="ECO:0000256" key="2">
    <source>
        <dbReference type="ARBA" id="ARBA00022448"/>
    </source>
</evidence>
<feature type="domain" description="EF-hand" evidence="10">
    <location>
        <begin position="319"/>
        <end position="344"/>
    </location>
</feature>
<keyword evidence="3 9" id="KW-0812">Transmembrane</keyword>
<evidence type="ECO:0000256" key="9">
    <source>
        <dbReference type="SAM" id="Phobius"/>
    </source>
</evidence>
<dbReference type="CDD" id="cd00051">
    <property type="entry name" value="EFh"/>
    <property type="match status" value="1"/>
</dbReference>
<keyword evidence="7 9" id="KW-0472">Membrane</keyword>
<feature type="domain" description="EF-hand" evidence="10">
    <location>
        <begin position="348"/>
        <end position="383"/>
    </location>
</feature>
<dbReference type="InterPro" id="IPR002048">
    <property type="entry name" value="EF_hand_dom"/>
</dbReference>
<protein>
    <submittedName>
        <fullName evidence="11">Potassium channel subfamily K member 3</fullName>
    </submittedName>
</protein>
<dbReference type="PROSITE" id="PS00018">
    <property type="entry name" value="EF_HAND_1"/>
    <property type="match status" value="1"/>
</dbReference>
<feature type="transmembrane region" description="Helical" evidence="9">
    <location>
        <begin position="87"/>
        <end position="108"/>
    </location>
</feature>
<dbReference type="InParanoid" id="A0A1Z5JUA5"/>
<dbReference type="PROSITE" id="PS50222">
    <property type="entry name" value="EF_HAND_2"/>
    <property type="match status" value="2"/>
</dbReference>
<dbReference type="Gene3D" id="1.10.287.70">
    <property type="match status" value="2"/>
</dbReference>
<dbReference type="InterPro" id="IPR003280">
    <property type="entry name" value="2pore_dom_K_chnl"/>
</dbReference>
<keyword evidence="12" id="KW-1185">Reference proteome</keyword>
<feature type="transmembrane region" description="Helical" evidence="9">
    <location>
        <begin position="272"/>
        <end position="293"/>
    </location>
</feature>
<reference evidence="11 12" key="1">
    <citation type="journal article" date="2015" name="Plant Cell">
        <title>Oil accumulation by the oleaginous diatom Fistulifera solaris as revealed by the genome and transcriptome.</title>
        <authorList>
            <person name="Tanaka T."/>
            <person name="Maeda Y."/>
            <person name="Veluchamy A."/>
            <person name="Tanaka M."/>
            <person name="Abida H."/>
            <person name="Marechal E."/>
            <person name="Bowler C."/>
            <person name="Muto M."/>
            <person name="Sunaga Y."/>
            <person name="Tanaka M."/>
            <person name="Yoshino T."/>
            <person name="Taniguchi T."/>
            <person name="Fukuda Y."/>
            <person name="Nemoto M."/>
            <person name="Matsumoto M."/>
            <person name="Wong P.S."/>
            <person name="Aburatani S."/>
            <person name="Fujibuchi W."/>
        </authorList>
    </citation>
    <scope>NUCLEOTIDE SEQUENCE [LARGE SCALE GENOMIC DNA]</scope>
    <source>
        <strain evidence="11 12">JPCC DA0580</strain>
    </source>
</reference>
<keyword evidence="2" id="KW-0813">Transport</keyword>
<evidence type="ECO:0000256" key="4">
    <source>
        <dbReference type="ARBA" id="ARBA00022837"/>
    </source>
</evidence>
<dbReference type="GO" id="GO:0005509">
    <property type="term" value="F:calcium ion binding"/>
    <property type="evidence" value="ECO:0007669"/>
    <property type="project" value="InterPro"/>
</dbReference>
<evidence type="ECO:0000313" key="11">
    <source>
        <dbReference type="EMBL" id="GAX17625.1"/>
    </source>
</evidence>
<accession>A0A1Z5JUA5</accession>
<dbReference type="InterPro" id="IPR011992">
    <property type="entry name" value="EF-hand-dom_pair"/>
</dbReference>
<name>A0A1Z5JUA5_FISSO</name>
<dbReference type="PANTHER" id="PTHR11003:SF291">
    <property type="entry name" value="IP11374P"/>
    <property type="match status" value="1"/>
</dbReference>
<keyword evidence="5 9" id="KW-1133">Transmembrane helix</keyword>
<sequence length="418" mass="47703">MQFKSKEGPLPPILPLRYNEITNNNDSQCNYNLMSGQDGLTRSQRHWNIVRRAVLNGHYSQQRSSTRSLQTSLHEAKQSARRFTVNVIKPLGLASIVFINVGAIIYAIGEGWRILDSLYFVMVTLSTIGYGDLYPSTDAMKVFTMLYAACGVCMTGMLLGVVGQAYISYQMNKWEKRNGEIASEMIHELAHDDASMEMDALCDDNEIVHEWLLNNSTFFAPLCRVFLIMMTGTVAMMTLEGWTPIESLYWTFQTALTLGYGDFRPVSDRTRWLCIVFIPLSVAVVTEVVATIAHRFIDRQLKQAQTQLFDSRITVDDLKKMDTDKDGDVTELEFIEYMLKTMGKVDEELWDKLRMMFRELDVDKDGTLMQRDLELLARREKCAGRTFKVLELSSYKRRVIGMAREKSMSPIGLSKSIG</sequence>
<dbReference type="Gene3D" id="1.10.238.10">
    <property type="entry name" value="EF-hand"/>
    <property type="match status" value="1"/>
</dbReference>
<dbReference type="OrthoDB" id="43525at2759"/>
<dbReference type="InterPro" id="IPR018247">
    <property type="entry name" value="EF_Hand_1_Ca_BS"/>
</dbReference>
<dbReference type="GO" id="GO:0005737">
    <property type="term" value="C:cytoplasm"/>
    <property type="evidence" value="ECO:0007669"/>
    <property type="project" value="UniProtKB-ARBA"/>
</dbReference>
<dbReference type="GO" id="GO:0030322">
    <property type="term" value="P:stabilization of membrane potential"/>
    <property type="evidence" value="ECO:0007669"/>
    <property type="project" value="TreeGrafter"/>
</dbReference>
<dbReference type="GO" id="GO:0005886">
    <property type="term" value="C:plasma membrane"/>
    <property type="evidence" value="ECO:0007669"/>
    <property type="project" value="TreeGrafter"/>
</dbReference>
<evidence type="ECO:0000256" key="7">
    <source>
        <dbReference type="ARBA" id="ARBA00023136"/>
    </source>
</evidence>
<dbReference type="EMBL" id="BDSP01000118">
    <property type="protein sequence ID" value="GAX17625.1"/>
    <property type="molecule type" value="Genomic_DNA"/>
</dbReference>
<dbReference type="PRINTS" id="PR01333">
    <property type="entry name" value="2POREKCHANEL"/>
</dbReference>
<comment type="caution">
    <text evidence="11">The sequence shown here is derived from an EMBL/GenBank/DDBJ whole genome shotgun (WGS) entry which is preliminary data.</text>
</comment>
<dbReference type="GO" id="GO:0015271">
    <property type="term" value="F:outward rectifier potassium channel activity"/>
    <property type="evidence" value="ECO:0007669"/>
    <property type="project" value="TreeGrafter"/>
</dbReference>
<dbReference type="AlphaFoldDB" id="A0A1Z5JUA5"/>
<dbReference type="Proteomes" id="UP000198406">
    <property type="component" value="Unassembled WGS sequence"/>
</dbReference>
<evidence type="ECO:0000256" key="5">
    <source>
        <dbReference type="ARBA" id="ARBA00022989"/>
    </source>
</evidence>
<evidence type="ECO:0000256" key="3">
    <source>
        <dbReference type="ARBA" id="ARBA00022692"/>
    </source>
</evidence>
<keyword evidence="6" id="KW-0406">Ion transport</keyword>
<feature type="transmembrane region" description="Helical" evidence="9">
    <location>
        <begin position="145"/>
        <end position="167"/>
    </location>
</feature>
<comment type="subcellular location">
    <subcellularLocation>
        <location evidence="1">Membrane</location>
        <topology evidence="1">Multi-pass membrane protein</topology>
    </subcellularLocation>
</comment>
<dbReference type="PANTHER" id="PTHR11003">
    <property type="entry name" value="POTASSIUM CHANNEL, SUBFAMILY K"/>
    <property type="match status" value="1"/>
</dbReference>
<keyword evidence="4" id="KW-0106">Calcium</keyword>
<evidence type="ECO:0000256" key="8">
    <source>
        <dbReference type="ARBA" id="ARBA00023303"/>
    </source>
</evidence>
<keyword evidence="8 11" id="KW-0407">Ion channel</keyword>
<evidence type="ECO:0000313" key="12">
    <source>
        <dbReference type="Proteomes" id="UP000198406"/>
    </source>
</evidence>
<proteinExistence type="predicted"/>
<evidence type="ECO:0000256" key="1">
    <source>
        <dbReference type="ARBA" id="ARBA00004141"/>
    </source>
</evidence>
<evidence type="ECO:0000256" key="6">
    <source>
        <dbReference type="ARBA" id="ARBA00023065"/>
    </source>
</evidence>
<dbReference type="InterPro" id="IPR013099">
    <property type="entry name" value="K_chnl_dom"/>
</dbReference>
<organism evidence="11 12">
    <name type="scientific">Fistulifera solaris</name>
    <name type="common">Oleaginous diatom</name>
    <dbReference type="NCBI Taxonomy" id="1519565"/>
    <lineage>
        <taxon>Eukaryota</taxon>
        <taxon>Sar</taxon>
        <taxon>Stramenopiles</taxon>
        <taxon>Ochrophyta</taxon>
        <taxon>Bacillariophyta</taxon>
        <taxon>Bacillariophyceae</taxon>
        <taxon>Bacillariophycidae</taxon>
        <taxon>Naviculales</taxon>
        <taxon>Naviculaceae</taxon>
        <taxon>Fistulifera</taxon>
    </lineage>
</organism>
<dbReference type="Pfam" id="PF07885">
    <property type="entry name" value="Ion_trans_2"/>
    <property type="match status" value="2"/>
</dbReference>
<evidence type="ECO:0000259" key="10">
    <source>
        <dbReference type="PROSITE" id="PS50222"/>
    </source>
</evidence>
<dbReference type="SUPFAM" id="SSF81324">
    <property type="entry name" value="Voltage-gated potassium channels"/>
    <property type="match status" value="2"/>
</dbReference>